<feature type="transmembrane region" description="Helical" evidence="1">
    <location>
        <begin position="340"/>
        <end position="361"/>
    </location>
</feature>
<dbReference type="EMBL" id="CP038141">
    <property type="protein sequence ID" value="QDH17561.1"/>
    <property type="molecule type" value="Genomic_DNA"/>
</dbReference>
<dbReference type="PROSITE" id="PS50855">
    <property type="entry name" value="COX1"/>
    <property type="match status" value="1"/>
</dbReference>
<dbReference type="KEGG" id="ssam:E3D00_08300"/>
<dbReference type="SUPFAM" id="SSF81442">
    <property type="entry name" value="Cytochrome c oxidase subunit I-like"/>
    <property type="match status" value="1"/>
</dbReference>
<feature type="transmembrane region" description="Helical" evidence="1">
    <location>
        <begin position="85"/>
        <end position="103"/>
    </location>
</feature>
<proteinExistence type="predicted"/>
<keyword evidence="1" id="KW-0812">Transmembrane</keyword>
<protein>
    <recommendedName>
        <fullName evidence="2">Cytochrome oxidase subunit I profile domain-containing protein</fullName>
    </recommendedName>
</protein>
<keyword evidence="4" id="KW-1185">Reference proteome</keyword>
<dbReference type="RefSeq" id="WP_141461626.1">
    <property type="nucleotide sequence ID" value="NZ_CP038141.1"/>
</dbReference>
<sequence>MINQAFTTRNVIPARRIGVSFILLALFAGLLGGALAFLKLPTESTAGQVFCHGILMTFYVMCPAVLGGFWNFFLSDELKVKHSTLPVATVAGLCFLSAGIVLLPLQPVLGVLCWSVGILCVALDVITTFLEGRSVSFKNISPFAWSVLATASGAIIIASALAALVTRLVVDESSVSKVYTLAHILYLPEQALMITPALGLVCHVLLAKTNKTSALSFRIASYIFGIIAVIGPLCWLDSLFGAFPLVLEKYLFLLTQLIPVSFLVLAVCWDAWNTRRELTGVTLWAVASLILFGISWVTEFLYSGSFVEHTAASFGGVMALCCGLYAWIQKLYPSGFPSTLCRIHAGLTFFGALCSLLPSLMIMGEGMMGVSLLTFGLLGLSLVKAAEQSRVRI</sequence>
<feature type="domain" description="Cytochrome oxidase subunit I profile" evidence="2">
    <location>
        <begin position="6"/>
        <end position="318"/>
    </location>
</feature>
<feature type="transmembrane region" description="Helical" evidence="1">
    <location>
        <begin position="52"/>
        <end position="73"/>
    </location>
</feature>
<organism evidence="3 4">
    <name type="scientific">Swingsia samuiensis</name>
    <dbReference type="NCBI Taxonomy" id="1293412"/>
    <lineage>
        <taxon>Bacteria</taxon>
        <taxon>Pseudomonadati</taxon>
        <taxon>Pseudomonadota</taxon>
        <taxon>Alphaproteobacteria</taxon>
        <taxon>Acetobacterales</taxon>
        <taxon>Acetobacteraceae</taxon>
        <taxon>Swingsia</taxon>
    </lineage>
</organism>
<evidence type="ECO:0000313" key="3">
    <source>
        <dbReference type="EMBL" id="QDH17561.1"/>
    </source>
</evidence>
<feature type="transmembrane region" description="Helical" evidence="1">
    <location>
        <begin position="250"/>
        <end position="269"/>
    </location>
</feature>
<evidence type="ECO:0000256" key="1">
    <source>
        <dbReference type="SAM" id="Phobius"/>
    </source>
</evidence>
<dbReference type="InterPro" id="IPR036927">
    <property type="entry name" value="Cyt_c_oxase-like_su1_sf"/>
</dbReference>
<feature type="transmembrane region" description="Helical" evidence="1">
    <location>
        <begin position="219"/>
        <end position="238"/>
    </location>
</feature>
<feature type="transmembrane region" description="Helical" evidence="1">
    <location>
        <begin position="281"/>
        <end position="298"/>
    </location>
</feature>
<dbReference type="OrthoDB" id="7283437at2"/>
<evidence type="ECO:0000313" key="4">
    <source>
        <dbReference type="Proteomes" id="UP000316313"/>
    </source>
</evidence>
<feature type="transmembrane region" description="Helical" evidence="1">
    <location>
        <begin position="142"/>
        <end position="170"/>
    </location>
</feature>
<feature type="transmembrane region" description="Helical" evidence="1">
    <location>
        <begin position="190"/>
        <end position="207"/>
    </location>
</feature>
<dbReference type="GO" id="GO:0004129">
    <property type="term" value="F:cytochrome-c oxidase activity"/>
    <property type="evidence" value="ECO:0007669"/>
    <property type="project" value="InterPro"/>
</dbReference>
<evidence type="ECO:0000259" key="2">
    <source>
        <dbReference type="PROSITE" id="PS50855"/>
    </source>
</evidence>
<feature type="transmembrane region" description="Helical" evidence="1">
    <location>
        <begin position="367"/>
        <end position="386"/>
    </location>
</feature>
<feature type="transmembrane region" description="Helical" evidence="1">
    <location>
        <begin position="109"/>
        <end position="130"/>
    </location>
</feature>
<dbReference type="InterPro" id="IPR023616">
    <property type="entry name" value="Cyt_c_oxase-like_su1_dom"/>
</dbReference>
<dbReference type="AlphaFoldDB" id="A0A4Y6UME0"/>
<dbReference type="Gene3D" id="1.20.210.10">
    <property type="entry name" value="Cytochrome c oxidase-like, subunit I domain"/>
    <property type="match status" value="1"/>
</dbReference>
<gene>
    <name evidence="3" type="ORF">E3D00_08300</name>
</gene>
<name>A0A4Y6UME0_9PROT</name>
<feature type="transmembrane region" description="Helical" evidence="1">
    <location>
        <begin position="310"/>
        <end position="328"/>
    </location>
</feature>
<keyword evidence="1" id="KW-0472">Membrane</keyword>
<reference evidence="3 4" key="1">
    <citation type="submission" date="2019-03" db="EMBL/GenBank/DDBJ databases">
        <title>The complete genome sequence of Swingsia samuiensis NBRC107927(T).</title>
        <authorList>
            <person name="Chua K.-O."/>
            <person name="Chan K.-G."/>
            <person name="See-Too W.-S."/>
        </authorList>
    </citation>
    <scope>NUCLEOTIDE SEQUENCE [LARGE SCALE GENOMIC DNA]</scope>
    <source>
        <strain evidence="3 4">AH83</strain>
    </source>
</reference>
<dbReference type="Proteomes" id="UP000316313">
    <property type="component" value="Chromosome"/>
</dbReference>
<feature type="transmembrane region" description="Helical" evidence="1">
    <location>
        <begin position="21"/>
        <end position="40"/>
    </location>
</feature>
<keyword evidence="1" id="KW-1133">Transmembrane helix</keyword>
<accession>A0A4Y6UME0</accession>